<keyword evidence="1" id="KW-0812">Transmembrane</keyword>
<evidence type="ECO:0000313" key="2">
    <source>
        <dbReference type="EMBL" id="MFC3908320.1"/>
    </source>
</evidence>
<proteinExistence type="predicted"/>
<evidence type="ECO:0000313" key="3">
    <source>
        <dbReference type="Proteomes" id="UP001595758"/>
    </source>
</evidence>
<dbReference type="EMBL" id="JBHSAB010000004">
    <property type="protein sequence ID" value="MFC3908320.1"/>
    <property type="molecule type" value="Genomic_DNA"/>
</dbReference>
<keyword evidence="1" id="KW-0472">Membrane</keyword>
<dbReference type="RefSeq" id="WP_382341485.1">
    <property type="nucleotide sequence ID" value="NZ_JBHSAB010000004.1"/>
</dbReference>
<dbReference type="InterPro" id="IPR046035">
    <property type="entry name" value="DUF5993"/>
</dbReference>
<dbReference type="Pfam" id="PF19455">
    <property type="entry name" value="DUF5993"/>
    <property type="match status" value="1"/>
</dbReference>
<accession>A0ABV8CDC8</accession>
<dbReference type="Proteomes" id="UP001595758">
    <property type="component" value="Unassembled WGS sequence"/>
</dbReference>
<gene>
    <name evidence="2" type="ORF">ACFORL_04430</name>
</gene>
<keyword evidence="3" id="KW-1185">Reference proteome</keyword>
<reference evidence="3" key="1">
    <citation type="journal article" date="2019" name="Int. J. Syst. Evol. Microbiol.">
        <title>The Global Catalogue of Microorganisms (GCM) 10K type strain sequencing project: providing services to taxonomists for standard genome sequencing and annotation.</title>
        <authorList>
            <consortium name="The Broad Institute Genomics Platform"/>
            <consortium name="The Broad Institute Genome Sequencing Center for Infectious Disease"/>
            <person name="Wu L."/>
            <person name="Ma J."/>
        </authorList>
    </citation>
    <scope>NUCLEOTIDE SEQUENCE [LARGE SCALE GENOMIC DNA]</scope>
    <source>
        <strain evidence="3">CCUG 59858</strain>
    </source>
</reference>
<sequence length="48" mass="5452">MMALLFLLYFAVGVQIVFAPNRFILLQFLACLLLTLGCFNLHSHLVIL</sequence>
<protein>
    <submittedName>
        <fullName evidence="2">DUF5993 family protein</fullName>
    </submittedName>
</protein>
<keyword evidence="1" id="KW-1133">Transmembrane helix</keyword>
<evidence type="ECO:0000256" key="1">
    <source>
        <dbReference type="SAM" id="Phobius"/>
    </source>
</evidence>
<comment type="caution">
    <text evidence="2">The sequence shown here is derived from an EMBL/GenBank/DDBJ whole genome shotgun (WGS) entry which is preliminary data.</text>
</comment>
<feature type="transmembrane region" description="Helical" evidence="1">
    <location>
        <begin position="23"/>
        <end position="42"/>
    </location>
</feature>
<name>A0ABV8CDC8_9GAMM</name>
<organism evidence="2 3">
    <name type="scientific">Legionella dresdenensis</name>
    <dbReference type="NCBI Taxonomy" id="450200"/>
    <lineage>
        <taxon>Bacteria</taxon>
        <taxon>Pseudomonadati</taxon>
        <taxon>Pseudomonadota</taxon>
        <taxon>Gammaproteobacteria</taxon>
        <taxon>Legionellales</taxon>
        <taxon>Legionellaceae</taxon>
        <taxon>Legionella</taxon>
    </lineage>
</organism>